<evidence type="ECO:0000313" key="1">
    <source>
        <dbReference type="EMBL" id="TDE11337.1"/>
    </source>
</evidence>
<dbReference type="SUPFAM" id="SSF54909">
    <property type="entry name" value="Dimeric alpha+beta barrel"/>
    <property type="match status" value="1"/>
</dbReference>
<name>A0A4R5DE36_9BACT</name>
<gene>
    <name evidence="1" type="ORF">E0F88_25840</name>
</gene>
<dbReference type="InterPro" id="IPR008000">
    <property type="entry name" value="Rham/fucose_mutarotase"/>
</dbReference>
<dbReference type="PANTHER" id="PTHR43239">
    <property type="entry name" value="UPF0734 PROTEIN DDB_G0273871/DDB_G0273177"/>
    <property type="match status" value="1"/>
</dbReference>
<sequence>MKKYCLAVDLVNNPEMIAEYEAYHKKIRPEIEKSIRDAGVTVMEIYRLENHLFMIMETEDDFSFERKAKMDAENEKVQEWEGLMWKYQQGLPSAKEGEKWMIMKKIFDMENGAE</sequence>
<dbReference type="OrthoDB" id="1430580at2"/>
<dbReference type="InterPro" id="IPR052996">
    <property type="entry name" value="Carb_Metab_Mutarotase"/>
</dbReference>
<proteinExistence type="predicted"/>
<dbReference type="InterPro" id="IPR011008">
    <property type="entry name" value="Dimeric_a/b-barrel"/>
</dbReference>
<dbReference type="Gene3D" id="3.30.70.100">
    <property type="match status" value="1"/>
</dbReference>
<dbReference type="Proteomes" id="UP000294850">
    <property type="component" value="Unassembled WGS sequence"/>
</dbReference>
<dbReference type="GO" id="GO:0016857">
    <property type="term" value="F:racemase and epimerase activity, acting on carbohydrates and derivatives"/>
    <property type="evidence" value="ECO:0007669"/>
    <property type="project" value="InterPro"/>
</dbReference>
<keyword evidence="2" id="KW-1185">Reference proteome</keyword>
<dbReference type="PANTHER" id="PTHR43239:SF1">
    <property type="entry name" value="UPF0734 PROTEIN DDB_G0273871_DDB_G0273177"/>
    <property type="match status" value="1"/>
</dbReference>
<accession>A0A4R5DE36</accession>
<dbReference type="AlphaFoldDB" id="A0A4R5DE36"/>
<dbReference type="EMBL" id="SMFL01000012">
    <property type="protein sequence ID" value="TDE11337.1"/>
    <property type="molecule type" value="Genomic_DNA"/>
</dbReference>
<protein>
    <submittedName>
        <fullName evidence="1">L-rhamnose mutarotase</fullName>
    </submittedName>
</protein>
<dbReference type="Pfam" id="PF05336">
    <property type="entry name" value="rhaM"/>
    <property type="match status" value="1"/>
</dbReference>
<reference evidence="1 2" key="1">
    <citation type="submission" date="2019-03" db="EMBL/GenBank/DDBJ databases">
        <title>Dyadobacter AR-3-6 sp. nov., isolated from arctic soil.</title>
        <authorList>
            <person name="Chaudhary D.K."/>
        </authorList>
    </citation>
    <scope>NUCLEOTIDE SEQUENCE [LARGE SCALE GENOMIC DNA]</scope>
    <source>
        <strain evidence="1 2">AR-3-6</strain>
    </source>
</reference>
<comment type="caution">
    <text evidence="1">The sequence shown here is derived from an EMBL/GenBank/DDBJ whole genome shotgun (WGS) entry which is preliminary data.</text>
</comment>
<organism evidence="1 2">
    <name type="scientific">Dyadobacter psychrotolerans</name>
    <dbReference type="NCBI Taxonomy" id="2541721"/>
    <lineage>
        <taxon>Bacteria</taxon>
        <taxon>Pseudomonadati</taxon>
        <taxon>Bacteroidota</taxon>
        <taxon>Cytophagia</taxon>
        <taxon>Cytophagales</taxon>
        <taxon>Spirosomataceae</taxon>
        <taxon>Dyadobacter</taxon>
    </lineage>
</organism>
<dbReference type="RefSeq" id="WP_131961184.1">
    <property type="nucleotide sequence ID" value="NZ_SMFL01000012.1"/>
</dbReference>
<evidence type="ECO:0000313" key="2">
    <source>
        <dbReference type="Proteomes" id="UP000294850"/>
    </source>
</evidence>